<evidence type="ECO:0000313" key="7">
    <source>
        <dbReference type="Proteomes" id="UP000664081"/>
    </source>
</evidence>
<keyword evidence="7" id="KW-1185">Reference proteome</keyword>
<dbReference type="Pfam" id="PF00171">
    <property type="entry name" value="Aldedh"/>
    <property type="match status" value="1"/>
</dbReference>
<evidence type="ECO:0000259" key="5">
    <source>
        <dbReference type="Pfam" id="PF00171"/>
    </source>
</evidence>
<gene>
    <name evidence="6" type="ORF">J3T88_10840</name>
</gene>
<dbReference type="SUPFAM" id="SSF53720">
    <property type="entry name" value="ALDH-like"/>
    <property type="match status" value="1"/>
</dbReference>
<sequence>MTLDLNHNWINGEKIQTDNTISVVNPANNQVVGEVPSVYEEHIQDAIDSASKAFEKWSNNTAETRQFYLEEWAKNLLDKQDSLAKIMTEEQGKPYAEAFGEVEVCAKFIRWFAEEGKRIYGEIIPPSSENQRISVIKQPVGVCGLITPWNFPGAMVARKVAPALAAGCTVIVKPSSETPRIAIAIFDELIATGIDRGVANILTGSSTLISDKLFNDERIKKMSFTGSTNIGKTLMSKASEQVKRISLELGGNAPAIVLPDSNLDNAADAIVDNKFENSGQMCNGINTVLAHEDIKETLTQKIIERVNKIKVGPGDQEGTQVGPLINEKAIDKVESLILEAKKQGAKIETGGAKADNSTSDLFYQPTVISNVKHSMTIAQEEIFGPVAPIIAFKNENEAIEIANASPYGLAAYFFSNDINTVYRVSEKLEFGMIGVNGTQLSVPQAPFGGIKESGMGREGSHYGLDGFLELKYISLSLN</sequence>
<dbReference type="PANTHER" id="PTHR43353:SF5">
    <property type="entry name" value="SUCCINATE-SEMIALDEHYDE DEHYDROGENASE, MITOCHONDRIAL"/>
    <property type="match status" value="1"/>
</dbReference>
<comment type="similarity">
    <text evidence="4">Belongs to the aldehyde dehydrogenase family.</text>
</comment>
<keyword evidence="1 4" id="KW-0560">Oxidoreductase</keyword>
<dbReference type="InterPro" id="IPR016160">
    <property type="entry name" value="Ald_DH_CS_CYS"/>
</dbReference>
<dbReference type="InterPro" id="IPR050740">
    <property type="entry name" value="Aldehyde_DH_Superfamily"/>
</dbReference>
<dbReference type="PROSITE" id="PS00687">
    <property type="entry name" value="ALDEHYDE_DEHYDR_GLU"/>
    <property type="match status" value="1"/>
</dbReference>
<feature type="active site" evidence="3">
    <location>
        <position position="248"/>
    </location>
</feature>
<comment type="caution">
    <text evidence="6">The sequence shown here is derived from an EMBL/GenBank/DDBJ whole genome shotgun (WGS) entry which is preliminary data.</text>
</comment>
<dbReference type="Gene3D" id="3.40.309.10">
    <property type="entry name" value="Aldehyde Dehydrogenase, Chain A, domain 2"/>
    <property type="match status" value="1"/>
</dbReference>
<dbReference type="Proteomes" id="UP000664081">
    <property type="component" value="Unassembled WGS sequence"/>
</dbReference>
<protein>
    <submittedName>
        <fullName evidence="6">NAD-dependent succinate-semialdehyde dehydrogenase</fullName>
    </submittedName>
</protein>
<name>A0ABS3L2L5_9STAP</name>
<dbReference type="PANTHER" id="PTHR43353">
    <property type="entry name" value="SUCCINATE-SEMIALDEHYDE DEHYDROGENASE, MITOCHONDRIAL"/>
    <property type="match status" value="1"/>
</dbReference>
<evidence type="ECO:0000256" key="3">
    <source>
        <dbReference type="PROSITE-ProRule" id="PRU10007"/>
    </source>
</evidence>
<dbReference type="CDD" id="cd07103">
    <property type="entry name" value="ALDH_F5_SSADH_GabD"/>
    <property type="match status" value="1"/>
</dbReference>
<accession>A0ABS3L2L5</accession>
<dbReference type="InterPro" id="IPR029510">
    <property type="entry name" value="Ald_DH_CS_GLU"/>
</dbReference>
<evidence type="ECO:0000256" key="1">
    <source>
        <dbReference type="ARBA" id="ARBA00023002"/>
    </source>
</evidence>
<keyword evidence="2" id="KW-0520">NAD</keyword>
<dbReference type="InterPro" id="IPR015590">
    <property type="entry name" value="Aldehyde_DH_dom"/>
</dbReference>
<dbReference type="RefSeq" id="WP_207572836.1">
    <property type="nucleotide sequence ID" value="NZ_JAFNLQ010000008.1"/>
</dbReference>
<evidence type="ECO:0000256" key="2">
    <source>
        <dbReference type="ARBA" id="ARBA00023027"/>
    </source>
</evidence>
<evidence type="ECO:0000256" key="4">
    <source>
        <dbReference type="RuleBase" id="RU003345"/>
    </source>
</evidence>
<reference evidence="6 7" key="1">
    <citation type="submission" date="2021-03" db="EMBL/GenBank/DDBJ databases">
        <title>Staphylococci and Mammaliicocci in bats.</title>
        <authorList>
            <person name="Fountain K."/>
        </authorList>
    </citation>
    <scope>NUCLEOTIDE SEQUENCE [LARGE SCALE GENOMIC DNA]</scope>
    <source>
        <strain evidence="6 7">18_1_E_SW</strain>
    </source>
</reference>
<dbReference type="PROSITE" id="PS00070">
    <property type="entry name" value="ALDEHYDE_DEHYDR_CYS"/>
    <property type="match status" value="1"/>
</dbReference>
<feature type="domain" description="Aldehyde dehydrogenase" evidence="5">
    <location>
        <begin position="18"/>
        <end position="473"/>
    </location>
</feature>
<proteinExistence type="inferred from homology"/>
<dbReference type="Gene3D" id="3.40.605.10">
    <property type="entry name" value="Aldehyde Dehydrogenase, Chain A, domain 1"/>
    <property type="match status" value="1"/>
</dbReference>
<dbReference type="InterPro" id="IPR016162">
    <property type="entry name" value="Ald_DH_N"/>
</dbReference>
<evidence type="ECO:0000313" key="6">
    <source>
        <dbReference type="EMBL" id="MBO1227795.1"/>
    </source>
</evidence>
<dbReference type="EMBL" id="JAFNLT010000009">
    <property type="protein sequence ID" value="MBO1227795.1"/>
    <property type="molecule type" value="Genomic_DNA"/>
</dbReference>
<dbReference type="InterPro" id="IPR016161">
    <property type="entry name" value="Ald_DH/histidinol_DH"/>
</dbReference>
<organism evidence="6 7">
    <name type="scientific">Staphylococcus nepalensis</name>
    <dbReference type="NCBI Taxonomy" id="214473"/>
    <lineage>
        <taxon>Bacteria</taxon>
        <taxon>Bacillati</taxon>
        <taxon>Bacillota</taxon>
        <taxon>Bacilli</taxon>
        <taxon>Bacillales</taxon>
        <taxon>Staphylococcaceae</taxon>
        <taxon>Staphylococcus</taxon>
    </lineage>
</organism>
<dbReference type="InterPro" id="IPR016163">
    <property type="entry name" value="Ald_DH_C"/>
</dbReference>